<evidence type="ECO:0000256" key="1">
    <source>
        <dbReference type="ARBA" id="ARBA00004496"/>
    </source>
</evidence>
<organism evidence="12 13">
    <name type="scientific">Roseicyclus mahoneyensis</name>
    <dbReference type="NCBI Taxonomy" id="164332"/>
    <lineage>
        <taxon>Bacteria</taxon>
        <taxon>Pseudomonadati</taxon>
        <taxon>Pseudomonadota</taxon>
        <taxon>Alphaproteobacteria</taxon>
        <taxon>Rhodobacterales</taxon>
        <taxon>Roseobacteraceae</taxon>
        <taxon>Roseicyclus</taxon>
    </lineage>
</organism>
<keyword evidence="8" id="KW-0067">ATP-binding</keyword>
<dbReference type="PANTHER" id="PTHR33540:SF2">
    <property type="entry name" value="TRNA THREONYLCARBAMOYLADENOSINE BIOSYNTHESIS PROTEIN TSAE"/>
    <property type="match status" value="1"/>
</dbReference>
<evidence type="ECO:0000256" key="4">
    <source>
        <dbReference type="ARBA" id="ARBA00022490"/>
    </source>
</evidence>
<dbReference type="GO" id="GO:0005524">
    <property type="term" value="F:ATP binding"/>
    <property type="evidence" value="ECO:0007669"/>
    <property type="project" value="UniProtKB-KW"/>
</dbReference>
<evidence type="ECO:0000256" key="10">
    <source>
        <dbReference type="ARBA" id="ARBA00032441"/>
    </source>
</evidence>
<dbReference type="InterPro" id="IPR003442">
    <property type="entry name" value="T6A_TsaE"/>
</dbReference>
<accession>A0A316GJW6</accession>
<dbReference type="PANTHER" id="PTHR33540">
    <property type="entry name" value="TRNA THREONYLCARBAMOYLADENOSINE BIOSYNTHESIS PROTEIN TSAE"/>
    <property type="match status" value="1"/>
</dbReference>
<dbReference type="SUPFAM" id="SSF52540">
    <property type="entry name" value="P-loop containing nucleoside triphosphate hydrolases"/>
    <property type="match status" value="1"/>
</dbReference>
<dbReference type="GO" id="GO:0005737">
    <property type="term" value="C:cytoplasm"/>
    <property type="evidence" value="ECO:0007669"/>
    <property type="project" value="UniProtKB-SubCell"/>
</dbReference>
<dbReference type="GO" id="GO:0002949">
    <property type="term" value="P:tRNA threonylcarbamoyladenosine modification"/>
    <property type="evidence" value="ECO:0007669"/>
    <property type="project" value="InterPro"/>
</dbReference>
<gene>
    <name evidence="12" type="ORF">C7455_10284</name>
</gene>
<dbReference type="Pfam" id="PF02367">
    <property type="entry name" value="TsaE"/>
    <property type="match status" value="1"/>
</dbReference>
<evidence type="ECO:0000256" key="8">
    <source>
        <dbReference type="ARBA" id="ARBA00022840"/>
    </source>
</evidence>
<keyword evidence="4" id="KW-0963">Cytoplasm</keyword>
<name>A0A316GJW6_9RHOB</name>
<evidence type="ECO:0000256" key="7">
    <source>
        <dbReference type="ARBA" id="ARBA00022741"/>
    </source>
</evidence>
<reference evidence="12 13" key="1">
    <citation type="submission" date="2018-05" db="EMBL/GenBank/DDBJ databases">
        <title>Genomic Encyclopedia of Type Strains, Phase IV (KMG-IV): sequencing the most valuable type-strain genomes for metagenomic binning, comparative biology and taxonomic classification.</title>
        <authorList>
            <person name="Goeker M."/>
        </authorList>
    </citation>
    <scope>NUCLEOTIDE SEQUENCE [LARGE SCALE GENOMIC DNA]</scope>
    <source>
        <strain evidence="12 13">DSM 16097</strain>
    </source>
</reference>
<keyword evidence="6" id="KW-0479">Metal-binding</keyword>
<feature type="region of interest" description="Disordered" evidence="11">
    <location>
        <begin position="1"/>
        <end position="25"/>
    </location>
</feature>
<dbReference type="AlphaFoldDB" id="A0A316GJW6"/>
<evidence type="ECO:0000256" key="9">
    <source>
        <dbReference type="ARBA" id="ARBA00022842"/>
    </source>
</evidence>
<dbReference type="RefSeq" id="WP_109666324.1">
    <property type="nucleotide sequence ID" value="NZ_QGGW01000002.1"/>
</dbReference>
<dbReference type="Gene3D" id="3.40.50.300">
    <property type="entry name" value="P-loop containing nucleotide triphosphate hydrolases"/>
    <property type="match status" value="1"/>
</dbReference>
<dbReference type="OrthoDB" id="9800307at2"/>
<evidence type="ECO:0000313" key="13">
    <source>
        <dbReference type="Proteomes" id="UP000245708"/>
    </source>
</evidence>
<dbReference type="NCBIfam" id="TIGR00150">
    <property type="entry name" value="T6A_YjeE"/>
    <property type="match status" value="1"/>
</dbReference>
<evidence type="ECO:0000256" key="5">
    <source>
        <dbReference type="ARBA" id="ARBA00022694"/>
    </source>
</evidence>
<evidence type="ECO:0000256" key="6">
    <source>
        <dbReference type="ARBA" id="ARBA00022723"/>
    </source>
</evidence>
<keyword evidence="7" id="KW-0547">Nucleotide-binding</keyword>
<keyword evidence="13" id="KW-1185">Reference proteome</keyword>
<dbReference type="InterPro" id="IPR027417">
    <property type="entry name" value="P-loop_NTPase"/>
</dbReference>
<comment type="similarity">
    <text evidence="2">Belongs to the TsaE family.</text>
</comment>
<keyword evidence="9" id="KW-0460">Magnesium</keyword>
<proteinExistence type="inferred from homology"/>
<sequence length="181" mass="19293">MTAIAPPSDPDLATPPPGWTARSSRLLSGPAATDALARAVAPRLAPGDTLLLQGQLGAGKSHFARALIRALLGIEEGQGEIPSPTFTLVQSYDGAGSEIWHADLYRLSDPQEIVELGLDIAMDDAICLIEWPDRIAPDWPARAVCLRLETLPGLHEGREATLIAPEGSDLARRLLAPMIRP</sequence>
<dbReference type="EMBL" id="QGGW01000002">
    <property type="protein sequence ID" value="PWK61398.1"/>
    <property type="molecule type" value="Genomic_DNA"/>
</dbReference>
<feature type="compositionally biased region" description="Pro residues" evidence="11">
    <location>
        <begin position="7"/>
        <end position="18"/>
    </location>
</feature>
<dbReference type="GO" id="GO:0046872">
    <property type="term" value="F:metal ion binding"/>
    <property type="evidence" value="ECO:0007669"/>
    <property type="project" value="UniProtKB-KW"/>
</dbReference>
<protein>
    <recommendedName>
        <fullName evidence="3">tRNA threonylcarbamoyladenosine biosynthesis protein TsaE</fullName>
    </recommendedName>
    <alternativeName>
        <fullName evidence="10">t(6)A37 threonylcarbamoyladenosine biosynthesis protein TsaE</fullName>
    </alternativeName>
</protein>
<keyword evidence="5" id="KW-0819">tRNA processing</keyword>
<evidence type="ECO:0000256" key="11">
    <source>
        <dbReference type="SAM" id="MobiDB-lite"/>
    </source>
</evidence>
<dbReference type="Proteomes" id="UP000245708">
    <property type="component" value="Unassembled WGS sequence"/>
</dbReference>
<evidence type="ECO:0000256" key="2">
    <source>
        <dbReference type="ARBA" id="ARBA00007599"/>
    </source>
</evidence>
<comment type="caution">
    <text evidence="12">The sequence shown here is derived from an EMBL/GenBank/DDBJ whole genome shotgun (WGS) entry which is preliminary data.</text>
</comment>
<comment type="subcellular location">
    <subcellularLocation>
        <location evidence="1">Cytoplasm</location>
    </subcellularLocation>
</comment>
<evidence type="ECO:0000313" key="12">
    <source>
        <dbReference type="EMBL" id="PWK61398.1"/>
    </source>
</evidence>
<evidence type="ECO:0000256" key="3">
    <source>
        <dbReference type="ARBA" id="ARBA00019010"/>
    </source>
</evidence>